<dbReference type="AlphaFoldDB" id="A0AB35BZI7"/>
<evidence type="ECO:0000256" key="2">
    <source>
        <dbReference type="ARBA" id="ARBA00004377"/>
    </source>
</evidence>
<keyword evidence="10 12" id="KW-1133">Transmembrane helix</keyword>
<protein>
    <recommendedName>
        <fullName evidence="4 12">Heme exporter protein D</fullName>
    </recommendedName>
</protein>
<reference evidence="13" key="1">
    <citation type="submission" date="2021-03" db="EMBL/GenBank/DDBJ databases">
        <title>Identification and antibiotic profiling of Wohlfahrtiimonas chitiniclastica, an underestimated human pathogen.</title>
        <authorList>
            <person name="Kopf A."/>
            <person name="Bunk B."/>
            <person name="Coldewey S."/>
            <person name="Gunzer F."/>
            <person name="Riedel T."/>
            <person name="Schroettner P."/>
        </authorList>
    </citation>
    <scope>NUCLEOTIDE SEQUENCE</scope>
    <source>
        <strain evidence="13">DSM 100917</strain>
    </source>
</reference>
<evidence type="ECO:0000256" key="5">
    <source>
        <dbReference type="ARBA" id="ARBA00022448"/>
    </source>
</evidence>
<organism evidence="13 14">
    <name type="scientific">Wohlfahrtiimonas chitiniclastica</name>
    <dbReference type="NCBI Taxonomy" id="400946"/>
    <lineage>
        <taxon>Bacteria</taxon>
        <taxon>Pseudomonadati</taxon>
        <taxon>Pseudomonadota</taxon>
        <taxon>Gammaproteobacteria</taxon>
        <taxon>Cardiobacteriales</taxon>
        <taxon>Ignatzschineriaceae</taxon>
        <taxon>Wohlfahrtiimonas</taxon>
    </lineage>
</organism>
<keyword evidence="8 12" id="KW-0812">Transmembrane</keyword>
<comment type="subcellular location">
    <subcellularLocation>
        <location evidence="2 12">Cell inner membrane</location>
        <topology evidence="2 12">Single-pass membrane protein</topology>
    </subcellularLocation>
</comment>
<evidence type="ECO:0000256" key="4">
    <source>
        <dbReference type="ARBA" id="ARBA00016461"/>
    </source>
</evidence>
<keyword evidence="6 12" id="KW-1003">Cell membrane</keyword>
<comment type="caution">
    <text evidence="13">The sequence shown here is derived from an EMBL/GenBank/DDBJ whole genome shotgun (WGS) entry which is preliminary data.</text>
</comment>
<dbReference type="GO" id="GO:0017004">
    <property type="term" value="P:cytochrome complex assembly"/>
    <property type="evidence" value="ECO:0007669"/>
    <property type="project" value="UniProtKB-KW"/>
</dbReference>
<keyword evidence="7 12" id="KW-0997">Cell inner membrane</keyword>
<dbReference type="GO" id="GO:0005886">
    <property type="term" value="C:plasma membrane"/>
    <property type="evidence" value="ECO:0007669"/>
    <property type="project" value="UniProtKB-SubCell"/>
</dbReference>
<evidence type="ECO:0000256" key="10">
    <source>
        <dbReference type="ARBA" id="ARBA00022989"/>
    </source>
</evidence>
<dbReference type="GO" id="GO:0015886">
    <property type="term" value="P:heme transport"/>
    <property type="evidence" value="ECO:0007669"/>
    <property type="project" value="InterPro"/>
</dbReference>
<dbReference type="PANTHER" id="PTHR37531:SF1">
    <property type="entry name" value="HEME EXPORTER PROTEIN D"/>
    <property type="match status" value="1"/>
</dbReference>
<evidence type="ECO:0000256" key="9">
    <source>
        <dbReference type="ARBA" id="ARBA00022748"/>
    </source>
</evidence>
<comment type="function">
    <text evidence="1 12">Required for the export of heme to the periplasm for the biogenesis of c-type cytochromes.</text>
</comment>
<name>A0AB35BZI7_9GAMM</name>
<keyword evidence="5 12" id="KW-0813">Transport</keyword>
<dbReference type="PANTHER" id="PTHR37531">
    <property type="entry name" value="HEME EXPORTER PROTEIN D"/>
    <property type="match status" value="1"/>
</dbReference>
<dbReference type="Proteomes" id="UP000680020">
    <property type="component" value="Unassembled WGS sequence"/>
</dbReference>
<sequence>MTFAFGSFAEFLQMGKHGLYVWLSYGFFLICLLSLVIPLLSENKKLRNTMKQEGIDS</sequence>
<dbReference type="Pfam" id="PF04995">
    <property type="entry name" value="CcmD"/>
    <property type="match status" value="1"/>
</dbReference>
<gene>
    <name evidence="13" type="primary">ccmD</name>
    <name evidence="13" type="ORF">J7561_03780</name>
</gene>
<evidence type="ECO:0000313" key="14">
    <source>
        <dbReference type="Proteomes" id="UP000680020"/>
    </source>
</evidence>
<evidence type="ECO:0000256" key="8">
    <source>
        <dbReference type="ARBA" id="ARBA00022692"/>
    </source>
</evidence>
<accession>A0AB35BZI7</accession>
<dbReference type="RefSeq" id="WP_008315464.1">
    <property type="nucleotide sequence ID" value="NZ_JAGIBR010000002.1"/>
</dbReference>
<feature type="transmembrane region" description="Helical" evidence="12">
    <location>
        <begin position="20"/>
        <end position="41"/>
    </location>
</feature>
<dbReference type="NCBIfam" id="TIGR03141">
    <property type="entry name" value="cytochro_ccmD"/>
    <property type="match status" value="1"/>
</dbReference>
<evidence type="ECO:0000256" key="3">
    <source>
        <dbReference type="ARBA" id="ARBA00008741"/>
    </source>
</evidence>
<keyword evidence="9 12" id="KW-0201">Cytochrome c-type biogenesis</keyword>
<dbReference type="InterPro" id="IPR052075">
    <property type="entry name" value="Heme_exporter_D"/>
</dbReference>
<evidence type="ECO:0000256" key="6">
    <source>
        <dbReference type="ARBA" id="ARBA00022475"/>
    </source>
</evidence>
<comment type="similarity">
    <text evidence="3 12">Belongs to the CcmD/CycX/HelD family.</text>
</comment>
<evidence type="ECO:0000256" key="11">
    <source>
        <dbReference type="ARBA" id="ARBA00023136"/>
    </source>
</evidence>
<keyword evidence="11 12" id="KW-0472">Membrane</keyword>
<evidence type="ECO:0000256" key="12">
    <source>
        <dbReference type="RuleBase" id="RU363101"/>
    </source>
</evidence>
<dbReference type="EMBL" id="JAGIBU010000002">
    <property type="protein sequence ID" value="MBS7824322.1"/>
    <property type="molecule type" value="Genomic_DNA"/>
</dbReference>
<evidence type="ECO:0000256" key="1">
    <source>
        <dbReference type="ARBA" id="ARBA00002442"/>
    </source>
</evidence>
<dbReference type="GO" id="GO:1903607">
    <property type="term" value="P:cytochrome c biosynthetic process"/>
    <property type="evidence" value="ECO:0007669"/>
    <property type="project" value="TreeGrafter"/>
</dbReference>
<proteinExistence type="inferred from homology"/>
<evidence type="ECO:0000313" key="13">
    <source>
        <dbReference type="EMBL" id="MBS7824322.1"/>
    </source>
</evidence>
<evidence type="ECO:0000256" key="7">
    <source>
        <dbReference type="ARBA" id="ARBA00022519"/>
    </source>
</evidence>
<dbReference type="InterPro" id="IPR007078">
    <property type="entry name" value="Haem_export_protD_CcmD"/>
</dbReference>
<dbReference type="GeneID" id="58264410"/>